<keyword evidence="4 6" id="KW-1133">Transmembrane helix</keyword>
<keyword evidence="5 6" id="KW-0472">Membrane</keyword>
<dbReference type="PANTHER" id="PTHR10778">
    <property type="entry name" value="SOLUTE CARRIER FAMILY 35 MEMBER B"/>
    <property type="match status" value="1"/>
</dbReference>
<name>D7G7H9_ECTSI</name>
<keyword evidence="3 6" id="KW-0812">Transmembrane</keyword>
<evidence type="ECO:0000256" key="6">
    <source>
        <dbReference type="SAM" id="Phobius"/>
    </source>
</evidence>
<reference evidence="7 8" key="1">
    <citation type="journal article" date="2010" name="Nature">
        <title>The Ectocarpus genome and the independent evolution of multicellularity in brown algae.</title>
        <authorList>
            <person name="Cock J.M."/>
            <person name="Sterck L."/>
            <person name="Rouze P."/>
            <person name="Scornet D."/>
            <person name="Allen A.E."/>
            <person name="Amoutzias G."/>
            <person name="Anthouard V."/>
            <person name="Artiguenave F."/>
            <person name="Aury J.M."/>
            <person name="Badger J.H."/>
            <person name="Beszteri B."/>
            <person name="Billiau K."/>
            <person name="Bonnet E."/>
            <person name="Bothwell J.H."/>
            <person name="Bowler C."/>
            <person name="Boyen C."/>
            <person name="Brownlee C."/>
            <person name="Carrano C.J."/>
            <person name="Charrier B."/>
            <person name="Cho G.Y."/>
            <person name="Coelho S.M."/>
            <person name="Collen J."/>
            <person name="Corre E."/>
            <person name="Da Silva C."/>
            <person name="Delage L."/>
            <person name="Delaroque N."/>
            <person name="Dittami S.M."/>
            <person name="Doulbeau S."/>
            <person name="Elias M."/>
            <person name="Farnham G."/>
            <person name="Gachon C.M."/>
            <person name="Gschloessl B."/>
            <person name="Heesch S."/>
            <person name="Jabbari K."/>
            <person name="Jubin C."/>
            <person name="Kawai H."/>
            <person name="Kimura K."/>
            <person name="Kloareg B."/>
            <person name="Kupper F.C."/>
            <person name="Lang D."/>
            <person name="Le Bail A."/>
            <person name="Leblanc C."/>
            <person name="Lerouge P."/>
            <person name="Lohr M."/>
            <person name="Lopez P.J."/>
            <person name="Martens C."/>
            <person name="Maumus F."/>
            <person name="Michel G."/>
            <person name="Miranda-Saavedra D."/>
            <person name="Morales J."/>
            <person name="Moreau H."/>
            <person name="Motomura T."/>
            <person name="Nagasato C."/>
            <person name="Napoli C.A."/>
            <person name="Nelson D.R."/>
            <person name="Nyvall-Collen P."/>
            <person name="Peters A.F."/>
            <person name="Pommier C."/>
            <person name="Potin P."/>
            <person name="Poulain J."/>
            <person name="Quesneville H."/>
            <person name="Read B."/>
            <person name="Rensing S.A."/>
            <person name="Ritter A."/>
            <person name="Rousvoal S."/>
            <person name="Samanta M."/>
            <person name="Samson G."/>
            <person name="Schroeder D.C."/>
            <person name="Segurens B."/>
            <person name="Strittmatter M."/>
            <person name="Tonon T."/>
            <person name="Tregear J.W."/>
            <person name="Valentin K."/>
            <person name="von Dassow P."/>
            <person name="Yamagishi T."/>
            <person name="Van de Peer Y."/>
            <person name="Wincker P."/>
        </authorList>
    </citation>
    <scope>NUCLEOTIDE SEQUENCE [LARGE SCALE GENOMIC DNA]</scope>
    <source>
        <strain evidence="8">Ec32 / CCAP1310/4</strain>
    </source>
</reference>
<feature type="transmembrane region" description="Helical" evidence="6">
    <location>
        <begin position="54"/>
        <end position="73"/>
    </location>
</feature>
<feature type="transmembrane region" description="Helical" evidence="6">
    <location>
        <begin position="290"/>
        <end position="311"/>
    </location>
</feature>
<feature type="transmembrane region" description="Helical" evidence="6">
    <location>
        <begin position="97"/>
        <end position="117"/>
    </location>
</feature>
<keyword evidence="8" id="KW-1185">Reference proteome</keyword>
<evidence type="ECO:0000256" key="2">
    <source>
        <dbReference type="ARBA" id="ARBA00022448"/>
    </source>
</evidence>
<dbReference type="InParanoid" id="D7G7H9"/>
<evidence type="ECO:0000256" key="3">
    <source>
        <dbReference type="ARBA" id="ARBA00022692"/>
    </source>
</evidence>
<feature type="transmembrane region" description="Helical" evidence="6">
    <location>
        <begin position="318"/>
        <end position="337"/>
    </location>
</feature>
<dbReference type="OrthoDB" id="10035043at2759"/>
<protein>
    <submittedName>
        <fullName evidence="7">Solute carrier family 35, member B1</fullName>
    </submittedName>
</protein>
<evidence type="ECO:0000256" key="5">
    <source>
        <dbReference type="ARBA" id="ARBA00023136"/>
    </source>
</evidence>
<dbReference type="eggNOG" id="KOG1581">
    <property type="taxonomic scope" value="Eukaryota"/>
</dbReference>
<dbReference type="AlphaFoldDB" id="D7G7H9"/>
<dbReference type="PANTHER" id="PTHR10778:SF13">
    <property type="entry name" value="ADENOSINE 3'-PHOSPHO 5'-PHOSPHOSULFATE TRANSPORTER 1"/>
    <property type="match status" value="1"/>
</dbReference>
<dbReference type="Proteomes" id="UP000002630">
    <property type="component" value="Linkage Group LG15"/>
</dbReference>
<comment type="subcellular location">
    <subcellularLocation>
        <location evidence="1">Membrane</location>
        <topology evidence="1">Multi-pass membrane protein</topology>
    </subcellularLocation>
</comment>
<dbReference type="GO" id="GO:0005789">
    <property type="term" value="C:endoplasmic reticulum membrane"/>
    <property type="evidence" value="ECO:0007669"/>
    <property type="project" value="TreeGrafter"/>
</dbReference>
<dbReference type="EMBL" id="FN649740">
    <property type="protein sequence ID" value="CBJ27721.1"/>
    <property type="molecule type" value="Genomic_DNA"/>
</dbReference>
<accession>D7G7H9</accession>
<evidence type="ECO:0000256" key="1">
    <source>
        <dbReference type="ARBA" id="ARBA00004141"/>
    </source>
</evidence>
<evidence type="ECO:0000256" key="4">
    <source>
        <dbReference type="ARBA" id="ARBA00022989"/>
    </source>
</evidence>
<dbReference type="Pfam" id="PF08449">
    <property type="entry name" value="UAA"/>
    <property type="match status" value="1"/>
</dbReference>
<dbReference type="InterPro" id="IPR013657">
    <property type="entry name" value="SCL35B1-4/HUT1"/>
</dbReference>
<dbReference type="STRING" id="2880.D7G7H9"/>
<dbReference type="GO" id="GO:0046964">
    <property type="term" value="F:3'-phosphoadenosine 5'-phosphosulfate transmembrane transporter activity"/>
    <property type="evidence" value="ECO:0007669"/>
    <property type="project" value="TreeGrafter"/>
</dbReference>
<keyword evidence="2" id="KW-0813">Transport</keyword>
<organism evidence="7 8">
    <name type="scientific">Ectocarpus siliculosus</name>
    <name type="common">Brown alga</name>
    <name type="synonym">Conferva siliculosa</name>
    <dbReference type="NCBI Taxonomy" id="2880"/>
    <lineage>
        <taxon>Eukaryota</taxon>
        <taxon>Sar</taxon>
        <taxon>Stramenopiles</taxon>
        <taxon>Ochrophyta</taxon>
        <taxon>PX clade</taxon>
        <taxon>Phaeophyceae</taxon>
        <taxon>Ectocarpales</taxon>
        <taxon>Ectocarpaceae</taxon>
        <taxon>Ectocarpus</taxon>
    </lineage>
</organism>
<dbReference type="EMBL" id="FN649064">
    <property type="protein sequence ID" value="CBJ27721.1"/>
    <property type="molecule type" value="Genomic_DNA"/>
</dbReference>
<dbReference type="OMA" id="KIMTQHY"/>
<sequence length="338" mass="37595">MPPQDEELPDARLLGQAEDDQINNAESGVGAKSLEVDFEPVAPQREETPMQKGILLFLATVGLLGSYVTWGFMQEMVKNKMYGKTDSFAGEKFPSDVFLVFGNRLLAMVVAAGMVMLPLRREPAGGWAPQAPWLSFAPCSLSNVMSSFCQYRALNFISFPMQVVSKSCKVVPVMLVGKFVHGKSYPWVEYLEAVAIAMGVSLFSLSQSDGPKDGEETHTNLYGIFFIASYLVCDSFTSQWQDRIFKKHKIDQYQMMFGVNCFSILFTTTSLLWDGGFAESFRFLSTYPAALYHVVTLSVTSATGQLFIFYTIKKFGPIIFTIIMTTRQMVSLVVSAVV</sequence>
<feature type="transmembrane region" description="Helical" evidence="6">
    <location>
        <begin position="257"/>
        <end position="278"/>
    </location>
</feature>
<dbReference type="GO" id="GO:0000139">
    <property type="term" value="C:Golgi membrane"/>
    <property type="evidence" value="ECO:0007669"/>
    <property type="project" value="TreeGrafter"/>
</dbReference>
<evidence type="ECO:0000313" key="7">
    <source>
        <dbReference type="EMBL" id="CBJ27721.1"/>
    </source>
</evidence>
<proteinExistence type="predicted"/>
<gene>
    <name evidence="7" type="ORF">Esi_0083_0053</name>
</gene>
<evidence type="ECO:0000313" key="8">
    <source>
        <dbReference type="Proteomes" id="UP000002630"/>
    </source>
</evidence>